<feature type="compositionally biased region" description="Low complexity" evidence="1">
    <location>
        <begin position="255"/>
        <end position="270"/>
    </location>
</feature>
<feature type="compositionally biased region" description="Basic and acidic residues" evidence="1">
    <location>
        <begin position="177"/>
        <end position="197"/>
    </location>
</feature>
<feature type="region of interest" description="Disordered" evidence="1">
    <location>
        <begin position="323"/>
        <end position="368"/>
    </location>
</feature>
<reference evidence="2" key="2">
    <citation type="submission" date="2023-05" db="EMBL/GenBank/DDBJ databases">
        <authorList>
            <consortium name="Lawrence Berkeley National Laboratory"/>
            <person name="Steindorff A."/>
            <person name="Hensen N."/>
            <person name="Bonometti L."/>
            <person name="Westerberg I."/>
            <person name="Brannstrom I.O."/>
            <person name="Guillou S."/>
            <person name="Cros-Aarteil S."/>
            <person name="Calhoun S."/>
            <person name="Haridas S."/>
            <person name="Kuo A."/>
            <person name="Mondo S."/>
            <person name="Pangilinan J."/>
            <person name="Riley R."/>
            <person name="Labutti K."/>
            <person name="Andreopoulos B."/>
            <person name="Lipzen A."/>
            <person name="Chen C."/>
            <person name="Yanf M."/>
            <person name="Daum C."/>
            <person name="Ng V."/>
            <person name="Clum A."/>
            <person name="Ohm R."/>
            <person name="Martin F."/>
            <person name="Silar P."/>
            <person name="Natvig D."/>
            <person name="Lalanne C."/>
            <person name="Gautier V."/>
            <person name="Ament-Velasquez S.L."/>
            <person name="Kruys A."/>
            <person name="Hutchinson M.I."/>
            <person name="Powell A.J."/>
            <person name="Barry K."/>
            <person name="Miller A.N."/>
            <person name="Grigoriev I.V."/>
            <person name="Debuchy R."/>
            <person name="Gladieux P."/>
            <person name="Thoren M.H."/>
            <person name="Johannesson H."/>
        </authorList>
    </citation>
    <scope>NUCLEOTIDE SEQUENCE</scope>
    <source>
        <strain evidence="2">CBS 315.58</strain>
    </source>
</reference>
<feature type="compositionally biased region" description="Basic residues" evidence="1">
    <location>
        <begin position="123"/>
        <end position="133"/>
    </location>
</feature>
<feature type="region of interest" description="Disordered" evidence="1">
    <location>
        <begin position="167"/>
        <end position="282"/>
    </location>
</feature>
<dbReference type="EMBL" id="MU863942">
    <property type="protein sequence ID" value="KAK4198676.1"/>
    <property type="molecule type" value="Genomic_DNA"/>
</dbReference>
<comment type="caution">
    <text evidence="2">The sequence shown here is derived from an EMBL/GenBank/DDBJ whole genome shotgun (WGS) entry which is preliminary data.</text>
</comment>
<evidence type="ECO:0000256" key="1">
    <source>
        <dbReference type="SAM" id="MobiDB-lite"/>
    </source>
</evidence>
<proteinExistence type="predicted"/>
<organism evidence="2 3">
    <name type="scientific">Triangularia verruculosa</name>
    <dbReference type="NCBI Taxonomy" id="2587418"/>
    <lineage>
        <taxon>Eukaryota</taxon>
        <taxon>Fungi</taxon>
        <taxon>Dikarya</taxon>
        <taxon>Ascomycota</taxon>
        <taxon>Pezizomycotina</taxon>
        <taxon>Sordariomycetes</taxon>
        <taxon>Sordariomycetidae</taxon>
        <taxon>Sordariales</taxon>
        <taxon>Podosporaceae</taxon>
        <taxon>Triangularia</taxon>
    </lineage>
</organism>
<gene>
    <name evidence="2" type="ORF">QBC40DRAFT_283333</name>
</gene>
<feature type="compositionally biased region" description="Basic residues" evidence="1">
    <location>
        <begin position="241"/>
        <end position="252"/>
    </location>
</feature>
<feature type="compositionally biased region" description="Polar residues" evidence="1">
    <location>
        <begin position="213"/>
        <end position="232"/>
    </location>
</feature>
<sequence length="584" mass="65364">MPPQGGEEAMNHRAIQALETLCQRFRLTRAKLLSDFNNTSSQAVWGQINYWTRERQILNYDEAKRLLYLGHAQNPSRGQPRVPSDPNRWIPTDIEEADDIFCREVFKREGIMPRTLPGLGRVRNARNRLKSRSKSPVIPVFRPTQAQEHGQQTHHMQLQQLQVIQQEGPQQGPQRNRQQDQRQDEQQDEQQDQHQEQGDTIVAASSPHPSPNIDPSLQHATATFQPTLNMDNATPIAPSRRSTRTSTRKRRHYDSPTPTAPSSLPTANSADVSPSNHDTHAVIGQINTPAPSAVGEEADGSKLVPAAFTDMSAAHQLLAFQNGTDDSGTAVGSDDDQSTSRKRRRIDQDDEPTASDDACQPTATTETRLIPTSVPIAYKEDKAVSSLVESAKQPFVQKLHQFQDMIVTMAGHHQRLADIDQALGKVTHQLEDATRFLAERREMLANIESKKQMTQAGLEAAEFKVWQENHPALAAQVMGPMKSTLMQLAEDKKEVEYQIKDKTMEMEPLLEEKEEAELQRKTVLSEAGFVVDYKDGDIEQSLGWLEKKIEDLKGYLYILALGPSRVGQLIRDHGGVAVDTSVCL</sequence>
<protein>
    <submittedName>
        <fullName evidence="2">Uncharacterized protein</fullName>
    </submittedName>
</protein>
<accession>A0AAN6XFL5</accession>
<feature type="region of interest" description="Disordered" evidence="1">
    <location>
        <begin position="118"/>
        <end position="140"/>
    </location>
</feature>
<evidence type="ECO:0000313" key="3">
    <source>
        <dbReference type="Proteomes" id="UP001303160"/>
    </source>
</evidence>
<keyword evidence="3" id="KW-1185">Reference proteome</keyword>
<feature type="compositionally biased region" description="Low complexity" evidence="1">
    <location>
        <begin position="167"/>
        <end position="176"/>
    </location>
</feature>
<name>A0AAN6XFL5_9PEZI</name>
<dbReference type="Proteomes" id="UP001303160">
    <property type="component" value="Unassembled WGS sequence"/>
</dbReference>
<evidence type="ECO:0000313" key="2">
    <source>
        <dbReference type="EMBL" id="KAK4198676.1"/>
    </source>
</evidence>
<reference evidence="2" key="1">
    <citation type="journal article" date="2023" name="Mol. Phylogenet. Evol.">
        <title>Genome-scale phylogeny and comparative genomics of the fungal order Sordariales.</title>
        <authorList>
            <person name="Hensen N."/>
            <person name="Bonometti L."/>
            <person name="Westerberg I."/>
            <person name="Brannstrom I.O."/>
            <person name="Guillou S."/>
            <person name="Cros-Aarteil S."/>
            <person name="Calhoun S."/>
            <person name="Haridas S."/>
            <person name="Kuo A."/>
            <person name="Mondo S."/>
            <person name="Pangilinan J."/>
            <person name="Riley R."/>
            <person name="LaButti K."/>
            <person name="Andreopoulos B."/>
            <person name="Lipzen A."/>
            <person name="Chen C."/>
            <person name="Yan M."/>
            <person name="Daum C."/>
            <person name="Ng V."/>
            <person name="Clum A."/>
            <person name="Steindorff A."/>
            <person name="Ohm R.A."/>
            <person name="Martin F."/>
            <person name="Silar P."/>
            <person name="Natvig D.O."/>
            <person name="Lalanne C."/>
            <person name="Gautier V."/>
            <person name="Ament-Velasquez S.L."/>
            <person name="Kruys A."/>
            <person name="Hutchinson M.I."/>
            <person name="Powell A.J."/>
            <person name="Barry K."/>
            <person name="Miller A.N."/>
            <person name="Grigoriev I.V."/>
            <person name="Debuchy R."/>
            <person name="Gladieux P."/>
            <person name="Hiltunen Thoren M."/>
            <person name="Johannesson H."/>
        </authorList>
    </citation>
    <scope>NUCLEOTIDE SEQUENCE</scope>
    <source>
        <strain evidence="2">CBS 315.58</strain>
    </source>
</reference>
<dbReference type="AlphaFoldDB" id="A0AAN6XFL5"/>